<keyword evidence="5" id="KW-0158">Chromosome</keyword>
<evidence type="ECO:0000256" key="19">
    <source>
        <dbReference type="ARBA" id="ARBA00073168"/>
    </source>
</evidence>
<feature type="domain" description="Formamidopyrimidine-DNA glycosylase catalytic" evidence="27">
    <location>
        <begin position="2"/>
        <end position="109"/>
    </location>
</feature>
<dbReference type="FunFam" id="1.10.8.50:FF:000008">
    <property type="entry name" value="Nei-like DNA glycosylase 3"/>
    <property type="match status" value="1"/>
</dbReference>
<dbReference type="EMBL" id="JAPTSV010000006">
    <property type="protein sequence ID" value="KAJ1526692.1"/>
    <property type="molecule type" value="Genomic_DNA"/>
</dbReference>
<keyword evidence="15" id="KW-0539">Nucleus</keyword>
<evidence type="ECO:0000256" key="14">
    <source>
        <dbReference type="ARBA" id="ARBA00023239"/>
    </source>
</evidence>
<evidence type="ECO:0000256" key="12">
    <source>
        <dbReference type="ARBA" id="ARBA00023125"/>
    </source>
</evidence>
<dbReference type="InterPro" id="IPR010666">
    <property type="entry name" value="Znf_GRF"/>
</dbReference>
<feature type="region of interest" description="Disordered" evidence="24">
    <location>
        <begin position="323"/>
        <end position="346"/>
    </location>
</feature>
<dbReference type="PROSITE" id="PS01242">
    <property type="entry name" value="ZF_FPG_1"/>
    <property type="match status" value="1"/>
</dbReference>
<name>A0AAV7XLM3_9NEOP</name>
<dbReference type="GO" id="GO:0003684">
    <property type="term" value="F:damaged DNA binding"/>
    <property type="evidence" value="ECO:0007669"/>
    <property type="project" value="InterPro"/>
</dbReference>
<dbReference type="AlphaFoldDB" id="A0AAV7XLM3"/>
<evidence type="ECO:0000256" key="11">
    <source>
        <dbReference type="ARBA" id="ARBA00022833"/>
    </source>
</evidence>
<keyword evidence="16" id="KW-0511">Multifunctional enzyme</keyword>
<evidence type="ECO:0000256" key="6">
    <source>
        <dbReference type="ARBA" id="ARBA00022723"/>
    </source>
</evidence>
<protein>
    <recommendedName>
        <fullName evidence="19">Endonuclease 8-like 3</fullName>
        <ecNumber evidence="4">4.2.99.18</ecNumber>
    </recommendedName>
    <alternativeName>
        <fullName evidence="20">DNA glycosylase/AP lyase Neil3</fullName>
    </alternativeName>
    <alternativeName>
        <fullName evidence="22">Endonuclease VIII-like 3</fullName>
    </alternativeName>
    <alternativeName>
        <fullName evidence="21">Nei-like protein 3</fullName>
    </alternativeName>
</protein>
<keyword evidence="10" id="KW-0378">Hydrolase</keyword>
<evidence type="ECO:0000256" key="24">
    <source>
        <dbReference type="SAM" id="MobiDB-lite"/>
    </source>
</evidence>
<evidence type="ECO:0000256" key="7">
    <source>
        <dbReference type="ARBA" id="ARBA00022737"/>
    </source>
</evidence>
<keyword evidence="9 23" id="KW-0863">Zinc-finger</keyword>
<feature type="domain" description="RanBP2-type" evidence="25">
    <location>
        <begin position="287"/>
        <end position="318"/>
    </location>
</feature>
<dbReference type="Gene3D" id="3.20.190.10">
    <property type="entry name" value="MutM-like, N-terminal"/>
    <property type="match status" value="1"/>
</dbReference>
<dbReference type="InterPro" id="IPR010979">
    <property type="entry name" value="Ribosomal_uS13-like_H2TH"/>
</dbReference>
<dbReference type="Pfam" id="PF06831">
    <property type="entry name" value="H2TH"/>
    <property type="match status" value="1"/>
</dbReference>
<evidence type="ECO:0000256" key="13">
    <source>
        <dbReference type="ARBA" id="ARBA00023204"/>
    </source>
</evidence>
<dbReference type="PROSITE" id="PS50199">
    <property type="entry name" value="ZF_RANBP2_2"/>
    <property type="match status" value="1"/>
</dbReference>
<evidence type="ECO:0000256" key="17">
    <source>
        <dbReference type="ARBA" id="ARBA00023295"/>
    </source>
</evidence>
<keyword evidence="13" id="KW-0234">DNA repair</keyword>
<organism evidence="29 30">
    <name type="scientific">Megalurothrips usitatus</name>
    <name type="common">bean blossom thrips</name>
    <dbReference type="NCBI Taxonomy" id="439358"/>
    <lineage>
        <taxon>Eukaryota</taxon>
        <taxon>Metazoa</taxon>
        <taxon>Ecdysozoa</taxon>
        <taxon>Arthropoda</taxon>
        <taxon>Hexapoda</taxon>
        <taxon>Insecta</taxon>
        <taxon>Pterygota</taxon>
        <taxon>Neoptera</taxon>
        <taxon>Paraneoptera</taxon>
        <taxon>Thysanoptera</taxon>
        <taxon>Terebrantia</taxon>
        <taxon>Thripoidea</taxon>
        <taxon>Thripidae</taxon>
        <taxon>Megalurothrips</taxon>
    </lineage>
</organism>
<evidence type="ECO:0000256" key="9">
    <source>
        <dbReference type="ARBA" id="ARBA00022771"/>
    </source>
</evidence>
<accession>A0AAV7XLM3</accession>
<dbReference type="InterPro" id="IPR000214">
    <property type="entry name" value="Znf_DNA_glyclase/AP_lyase"/>
</dbReference>
<dbReference type="InterPro" id="IPR015887">
    <property type="entry name" value="DNA_glyclase_Znf_dom_DNA_BS"/>
</dbReference>
<dbReference type="PROSITE" id="PS51999">
    <property type="entry name" value="ZF_GRF"/>
    <property type="match status" value="2"/>
</dbReference>
<dbReference type="GO" id="GO:0140078">
    <property type="term" value="F:class I DNA-(apurinic or apyrimidinic site) endonuclease activity"/>
    <property type="evidence" value="ECO:0007669"/>
    <property type="project" value="UniProtKB-EC"/>
</dbReference>
<sequence length="460" mass="51722">MVEGPGCKINGEQMRKKVSGKVIVDVKLRCSKKVCAGKEPEFRALCGFTVTGVRTIGKELFIFLAQSPICVRIHFLMDGSVRYGETNHGKNEKSDPTIEIVFTNEKLTIFKSSVELRPTAESIEHCDFLADLDICSPVFNFKRAQTKIEEKTSELICDVIMDQSILPGVGNIIKNEGLFKSGINPNTLVEDLSSNLIACLVHRLRDFTAIFYMCRKNNKPLKNHLSIYEKSVCSQCGKQVTICKPGTLGRLTFFCSNCQINSNSSADMSLPKKNSLLGFLKLSAEPRMGMQRWECPHCTFINSKPSRTCEMCFSIAETNRKRKLSDVDPQPGIPTKVAKSEAQSSNFSSNGNVNKLCDTVSETSANNATKLCATHRKPCSTRTVIRSGENKGRLFYCCSLRGNKQCKFFEWADLHHPMCEHNKRTIVRRVLKQNCNNGKEFYCCPLSKSEQCSFFQWVEK</sequence>
<evidence type="ECO:0000256" key="4">
    <source>
        <dbReference type="ARBA" id="ARBA00012720"/>
    </source>
</evidence>
<keyword evidence="7" id="KW-0677">Repeat</keyword>
<dbReference type="Gene3D" id="2.30.30.380">
    <property type="entry name" value="Zn-finger domain of Sec23/24"/>
    <property type="match status" value="1"/>
</dbReference>
<reference evidence="29" key="1">
    <citation type="submission" date="2022-12" db="EMBL/GenBank/DDBJ databases">
        <title>Chromosome-level genome assembly of the bean flower thrips Megalurothrips usitatus.</title>
        <authorList>
            <person name="Ma L."/>
            <person name="Liu Q."/>
            <person name="Li H."/>
            <person name="Cai W."/>
        </authorList>
    </citation>
    <scope>NUCLEOTIDE SEQUENCE</scope>
    <source>
        <strain evidence="29">Cailab_2022a</strain>
    </source>
</reference>
<dbReference type="InterPro" id="IPR001876">
    <property type="entry name" value="Znf_RanBP2"/>
</dbReference>
<keyword evidence="11" id="KW-0862">Zinc</keyword>
<dbReference type="GO" id="GO:0019104">
    <property type="term" value="F:DNA N-glycosylase activity"/>
    <property type="evidence" value="ECO:0007669"/>
    <property type="project" value="InterPro"/>
</dbReference>
<feature type="domain" description="GRF-type" evidence="28">
    <location>
        <begin position="419"/>
        <end position="460"/>
    </location>
</feature>
<evidence type="ECO:0000256" key="16">
    <source>
        <dbReference type="ARBA" id="ARBA00023268"/>
    </source>
</evidence>
<evidence type="ECO:0000256" key="5">
    <source>
        <dbReference type="ARBA" id="ARBA00022454"/>
    </source>
</evidence>
<gene>
    <name evidence="29" type="ORF">ONE63_008272</name>
</gene>
<evidence type="ECO:0000256" key="1">
    <source>
        <dbReference type="ARBA" id="ARBA00004123"/>
    </source>
</evidence>
<dbReference type="PROSITE" id="PS01358">
    <property type="entry name" value="ZF_RANBP2_1"/>
    <property type="match status" value="1"/>
</dbReference>
<comment type="subcellular location">
    <subcellularLocation>
        <location evidence="2">Chromosome</location>
    </subcellularLocation>
    <subcellularLocation>
        <location evidence="1">Nucleus</location>
    </subcellularLocation>
</comment>
<dbReference type="Proteomes" id="UP001075354">
    <property type="component" value="Chromosome 6"/>
</dbReference>
<keyword evidence="8" id="KW-0227">DNA damage</keyword>
<keyword evidence="17" id="KW-0326">Glycosidase</keyword>
<comment type="caution">
    <text evidence="29">The sequence shown here is derived from an EMBL/GenBank/DDBJ whole genome shotgun (WGS) entry which is preliminary data.</text>
</comment>
<dbReference type="EC" id="4.2.99.18" evidence="4"/>
<evidence type="ECO:0000256" key="18">
    <source>
        <dbReference type="ARBA" id="ARBA00044632"/>
    </source>
</evidence>
<dbReference type="Pfam" id="PF06839">
    <property type="entry name" value="Zn_ribbon_GRF"/>
    <property type="match status" value="2"/>
</dbReference>
<evidence type="ECO:0000256" key="10">
    <source>
        <dbReference type="ARBA" id="ARBA00022801"/>
    </source>
</evidence>
<comment type="catalytic activity">
    <reaction evidence="18">
        <text>2'-deoxyribonucleotide-(2'-deoxyribose 5'-phosphate)-2'-deoxyribonucleotide-DNA = a 3'-end 2'-deoxyribonucleotide-(2,3-dehydro-2,3-deoxyribose 5'-phosphate)-DNA + a 5'-end 5'-phospho-2'-deoxyribonucleoside-DNA + H(+)</text>
        <dbReference type="Rhea" id="RHEA:66592"/>
        <dbReference type="Rhea" id="RHEA-COMP:13180"/>
        <dbReference type="Rhea" id="RHEA-COMP:16897"/>
        <dbReference type="Rhea" id="RHEA-COMP:17067"/>
        <dbReference type="ChEBI" id="CHEBI:15378"/>
        <dbReference type="ChEBI" id="CHEBI:136412"/>
        <dbReference type="ChEBI" id="CHEBI:157695"/>
        <dbReference type="ChEBI" id="CHEBI:167181"/>
        <dbReference type="EC" id="4.2.99.18"/>
    </reaction>
</comment>
<evidence type="ECO:0000313" key="29">
    <source>
        <dbReference type="EMBL" id="KAJ1526692.1"/>
    </source>
</evidence>
<evidence type="ECO:0000256" key="8">
    <source>
        <dbReference type="ARBA" id="ARBA00022763"/>
    </source>
</evidence>
<evidence type="ECO:0000256" key="15">
    <source>
        <dbReference type="ARBA" id="ARBA00023242"/>
    </source>
</evidence>
<evidence type="ECO:0000256" key="21">
    <source>
        <dbReference type="ARBA" id="ARBA00082922"/>
    </source>
</evidence>
<feature type="domain" description="FPG-type" evidence="26">
    <location>
        <begin position="226"/>
        <end position="260"/>
    </location>
</feature>
<dbReference type="InterPro" id="IPR036443">
    <property type="entry name" value="Znf_RanBP2_sf"/>
</dbReference>
<keyword evidence="14" id="KW-0456">Lyase</keyword>
<dbReference type="Pfam" id="PF01149">
    <property type="entry name" value="Fapy_DNA_glyco"/>
    <property type="match status" value="1"/>
</dbReference>
<evidence type="ECO:0000313" key="30">
    <source>
        <dbReference type="Proteomes" id="UP001075354"/>
    </source>
</evidence>
<dbReference type="GO" id="GO:0008270">
    <property type="term" value="F:zinc ion binding"/>
    <property type="evidence" value="ECO:0007669"/>
    <property type="project" value="UniProtKB-KW"/>
</dbReference>
<dbReference type="PANTHER" id="PTHR22993:SF10">
    <property type="entry name" value="ENDONUCLEASE 8-LIKE 3"/>
    <property type="match status" value="1"/>
</dbReference>
<dbReference type="PROSITE" id="PS51066">
    <property type="entry name" value="ZF_FPG_2"/>
    <property type="match status" value="1"/>
</dbReference>
<evidence type="ECO:0000256" key="23">
    <source>
        <dbReference type="PROSITE-ProRule" id="PRU00322"/>
    </source>
</evidence>
<dbReference type="InterPro" id="IPR012319">
    <property type="entry name" value="FPG_cat"/>
</dbReference>
<keyword evidence="30" id="KW-1185">Reference proteome</keyword>
<dbReference type="GO" id="GO:0005654">
    <property type="term" value="C:nucleoplasm"/>
    <property type="evidence" value="ECO:0007669"/>
    <property type="project" value="UniProtKB-ARBA"/>
</dbReference>
<dbReference type="PROSITE" id="PS51068">
    <property type="entry name" value="FPG_CAT"/>
    <property type="match status" value="1"/>
</dbReference>
<proteinExistence type="inferred from homology"/>
<evidence type="ECO:0000259" key="26">
    <source>
        <dbReference type="PROSITE" id="PS51066"/>
    </source>
</evidence>
<evidence type="ECO:0000256" key="3">
    <source>
        <dbReference type="ARBA" id="ARBA00009409"/>
    </source>
</evidence>
<evidence type="ECO:0000259" key="28">
    <source>
        <dbReference type="PROSITE" id="PS51999"/>
    </source>
</evidence>
<evidence type="ECO:0000259" key="25">
    <source>
        <dbReference type="PROSITE" id="PS50199"/>
    </source>
</evidence>
<dbReference type="GO" id="GO:0006284">
    <property type="term" value="P:base-excision repair"/>
    <property type="evidence" value="ECO:0007669"/>
    <property type="project" value="InterPro"/>
</dbReference>
<dbReference type="SUPFAM" id="SSF90209">
    <property type="entry name" value="Ran binding protein zinc finger-like"/>
    <property type="match status" value="1"/>
</dbReference>
<dbReference type="GO" id="GO:0005694">
    <property type="term" value="C:chromosome"/>
    <property type="evidence" value="ECO:0007669"/>
    <property type="project" value="UniProtKB-SubCell"/>
</dbReference>
<evidence type="ECO:0000259" key="27">
    <source>
        <dbReference type="PROSITE" id="PS51068"/>
    </source>
</evidence>
<dbReference type="Gene3D" id="1.10.8.50">
    <property type="match status" value="1"/>
</dbReference>
<evidence type="ECO:0000256" key="20">
    <source>
        <dbReference type="ARBA" id="ARBA00081871"/>
    </source>
</evidence>
<keyword evidence="6" id="KW-0479">Metal-binding</keyword>
<dbReference type="InterPro" id="IPR015886">
    <property type="entry name" value="H2TH_FPG"/>
</dbReference>
<feature type="domain" description="GRF-type" evidence="28">
    <location>
        <begin position="372"/>
        <end position="415"/>
    </location>
</feature>
<comment type="similarity">
    <text evidence="3">Belongs to the FPG family.</text>
</comment>
<dbReference type="InterPro" id="IPR035937">
    <property type="entry name" value="FPG_N"/>
</dbReference>
<keyword evidence="12" id="KW-0238">DNA-binding</keyword>
<dbReference type="SUPFAM" id="SSF81624">
    <property type="entry name" value="N-terminal domain of MutM-like DNA repair proteins"/>
    <property type="match status" value="1"/>
</dbReference>
<dbReference type="SMART" id="SM01232">
    <property type="entry name" value="H2TH"/>
    <property type="match status" value="1"/>
</dbReference>
<evidence type="ECO:0000256" key="22">
    <source>
        <dbReference type="ARBA" id="ARBA00083341"/>
    </source>
</evidence>
<dbReference type="SUPFAM" id="SSF46946">
    <property type="entry name" value="S13-like H2TH domain"/>
    <property type="match status" value="1"/>
</dbReference>
<dbReference type="PANTHER" id="PTHR22993">
    <property type="entry name" value="FORMAMIDOPYRIMIDINE-DNA GLYCOSYLASE"/>
    <property type="match status" value="1"/>
</dbReference>
<evidence type="ECO:0000256" key="2">
    <source>
        <dbReference type="ARBA" id="ARBA00004286"/>
    </source>
</evidence>